<name>A0A3M7P1V7_BRAPC</name>
<keyword evidence="1" id="KW-1133">Transmembrane helix</keyword>
<evidence type="ECO:0000256" key="1">
    <source>
        <dbReference type="SAM" id="Phobius"/>
    </source>
</evidence>
<sequence length="172" mass="19961">MFLKGQHIALMVMFLFFSSWIIFSFQTYRLHKDIKNANLGYNSIIIHEFVSILMTIIALYAFLSVSVEHKSSISRLSLVIFLVSILTLVFLTLYLSITNYDHRSINNYNFSSSGHQSIQLIDKASDEKSVLLVTKKIDLLNNCLYVNLIFGIFIGMYTYGWVNNEEKEFLYI</sequence>
<keyword evidence="1" id="KW-0812">Transmembrane</keyword>
<feature type="transmembrane region" description="Helical" evidence="1">
    <location>
        <begin position="75"/>
        <end position="97"/>
    </location>
</feature>
<keyword evidence="3" id="KW-1185">Reference proteome</keyword>
<evidence type="ECO:0000313" key="2">
    <source>
        <dbReference type="EMBL" id="RMZ92820.1"/>
    </source>
</evidence>
<gene>
    <name evidence="2" type="ORF">BpHYR1_001123</name>
</gene>
<protein>
    <submittedName>
        <fullName evidence="2">Uncharacterized protein</fullName>
    </submittedName>
</protein>
<accession>A0A3M7P1V7</accession>
<feature type="transmembrane region" description="Helical" evidence="1">
    <location>
        <begin position="44"/>
        <end position="63"/>
    </location>
</feature>
<dbReference type="Proteomes" id="UP000276133">
    <property type="component" value="Unassembled WGS sequence"/>
</dbReference>
<feature type="transmembrane region" description="Helical" evidence="1">
    <location>
        <begin position="6"/>
        <end position="23"/>
    </location>
</feature>
<comment type="caution">
    <text evidence="2">The sequence shown here is derived from an EMBL/GenBank/DDBJ whole genome shotgun (WGS) entry which is preliminary data.</text>
</comment>
<organism evidence="2 3">
    <name type="scientific">Brachionus plicatilis</name>
    <name type="common">Marine rotifer</name>
    <name type="synonym">Brachionus muelleri</name>
    <dbReference type="NCBI Taxonomy" id="10195"/>
    <lineage>
        <taxon>Eukaryota</taxon>
        <taxon>Metazoa</taxon>
        <taxon>Spiralia</taxon>
        <taxon>Gnathifera</taxon>
        <taxon>Rotifera</taxon>
        <taxon>Eurotatoria</taxon>
        <taxon>Monogononta</taxon>
        <taxon>Pseudotrocha</taxon>
        <taxon>Ploima</taxon>
        <taxon>Brachionidae</taxon>
        <taxon>Brachionus</taxon>
    </lineage>
</organism>
<feature type="transmembrane region" description="Helical" evidence="1">
    <location>
        <begin position="144"/>
        <end position="162"/>
    </location>
</feature>
<evidence type="ECO:0000313" key="3">
    <source>
        <dbReference type="Proteomes" id="UP000276133"/>
    </source>
</evidence>
<dbReference type="AlphaFoldDB" id="A0A3M7P1V7"/>
<keyword evidence="1" id="KW-0472">Membrane</keyword>
<reference evidence="2 3" key="1">
    <citation type="journal article" date="2018" name="Sci. Rep.">
        <title>Genomic signatures of local adaptation to the degree of environmental predictability in rotifers.</title>
        <authorList>
            <person name="Franch-Gras L."/>
            <person name="Hahn C."/>
            <person name="Garcia-Roger E.M."/>
            <person name="Carmona M.J."/>
            <person name="Serra M."/>
            <person name="Gomez A."/>
        </authorList>
    </citation>
    <scope>NUCLEOTIDE SEQUENCE [LARGE SCALE GENOMIC DNA]</scope>
    <source>
        <strain evidence="2">HYR1</strain>
    </source>
</reference>
<dbReference type="EMBL" id="REGN01014288">
    <property type="protein sequence ID" value="RMZ92820.1"/>
    <property type="molecule type" value="Genomic_DNA"/>
</dbReference>
<proteinExistence type="predicted"/>